<comment type="caution">
    <text evidence="1">The sequence shown here is derived from an EMBL/GenBank/DDBJ whole genome shotgun (WGS) entry which is preliminary data.</text>
</comment>
<dbReference type="AlphaFoldDB" id="A0A5N4ALT0"/>
<accession>A0A5N4ALT0</accession>
<name>A0A5N4ALT0_PHOPY</name>
<sequence>MKAVNSNGFPTAEGLIALYTEGAQDQEYLLASHQAVSQCLVDAQKKHLPTPHSITIKGKTCDIAFDVFDCVSDRIGEYCGQSL</sequence>
<reference evidence="1 2" key="1">
    <citation type="journal article" date="2018" name="Elife">
        <title>Firefly genomes illuminate parallel origins of bioluminescence in beetles.</title>
        <authorList>
            <person name="Fallon T.R."/>
            <person name="Lower S.E."/>
            <person name="Chang C.H."/>
            <person name="Bessho-Uehara M."/>
            <person name="Martin G.J."/>
            <person name="Bewick A.J."/>
            <person name="Behringer M."/>
            <person name="Debat H.J."/>
            <person name="Wong I."/>
            <person name="Day J.C."/>
            <person name="Suvorov A."/>
            <person name="Silva C.J."/>
            <person name="Stanger-Hall K.F."/>
            <person name="Hall D.W."/>
            <person name="Schmitz R.J."/>
            <person name="Nelson D.R."/>
            <person name="Lewis S.M."/>
            <person name="Shigenobu S."/>
            <person name="Bybee S.M."/>
            <person name="Larracuente A.M."/>
            <person name="Oba Y."/>
            <person name="Weng J.K."/>
        </authorList>
    </citation>
    <scope>NUCLEOTIDE SEQUENCE [LARGE SCALE GENOMIC DNA]</scope>
    <source>
        <strain evidence="1">1611_PpyrPB1</strain>
        <tissue evidence="1">Whole body</tissue>
    </source>
</reference>
<dbReference type="InParanoid" id="A0A5N4ALT0"/>
<dbReference type="Proteomes" id="UP000327044">
    <property type="component" value="Unassembled WGS sequence"/>
</dbReference>
<dbReference type="EMBL" id="VVIM01000006">
    <property type="protein sequence ID" value="KAB0798274.1"/>
    <property type="molecule type" value="Genomic_DNA"/>
</dbReference>
<proteinExistence type="predicted"/>
<gene>
    <name evidence="1" type="ORF">PPYR_09267</name>
</gene>
<evidence type="ECO:0000313" key="1">
    <source>
        <dbReference type="EMBL" id="KAB0798274.1"/>
    </source>
</evidence>
<evidence type="ECO:0000313" key="2">
    <source>
        <dbReference type="Proteomes" id="UP000327044"/>
    </source>
</evidence>
<organism evidence="1 2">
    <name type="scientific">Photinus pyralis</name>
    <name type="common">Common eastern firefly</name>
    <name type="synonym">Lampyris pyralis</name>
    <dbReference type="NCBI Taxonomy" id="7054"/>
    <lineage>
        <taxon>Eukaryota</taxon>
        <taxon>Metazoa</taxon>
        <taxon>Ecdysozoa</taxon>
        <taxon>Arthropoda</taxon>
        <taxon>Hexapoda</taxon>
        <taxon>Insecta</taxon>
        <taxon>Pterygota</taxon>
        <taxon>Neoptera</taxon>
        <taxon>Endopterygota</taxon>
        <taxon>Coleoptera</taxon>
        <taxon>Polyphaga</taxon>
        <taxon>Elateriformia</taxon>
        <taxon>Elateroidea</taxon>
        <taxon>Lampyridae</taxon>
        <taxon>Lampyrinae</taxon>
        <taxon>Photinus</taxon>
    </lineage>
</organism>
<protein>
    <submittedName>
        <fullName evidence="1">Uncharacterized protein</fullName>
    </submittedName>
</protein>
<keyword evidence="2" id="KW-1185">Reference proteome</keyword>